<dbReference type="SUPFAM" id="SSF75620">
    <property type="entry name" value="Release factor"/>
    <property type="match status" value="1"/>
</dbReference>
<dbReference type="NCBIfam" id="TIGR00020">
    <property type="entry name" value="prfB"/>
    <property type="match status" value="1"/>
</dbReference>
<dbReference type="STRING" id="490629.SAMN05216266_12829"/>
<dbReference type="Pfam" id="PF03462">
    <property type="entry name" value="PCRF"/>
    <property type="match status" value="1"/>
</dbReference>
<comment type="similarity">
    <text evidence="2 7">Belongs to the prokaryotic/mitochondrial release factor family.</text>
</comment>
<evidence type="ECO:0000256" key="1">
    <source>
        <dbReference type="ARBA" id="ARBA00002613"/>
    </source>
</evidence>
<dbReference type="Gene3D" id="3.30.160.20">
    <property type="match status" value="1"/>
</dbReference>
<comment type="subcellular location">
    <subcellularLocation>
        <location evidence="7">Cytoplasm</location>
    </subcellularLocation>
</comment>
<proteinExistence type="inferred from homology"/>
<evidence type="ECO:0000256" key="2">
    <source>
        <dbReference type="ARBA" id="ARBA00010835"/>
    </source>
</evidence>
<organism evidence="10 11">
    <name type="scientific">Amycolatopsis marina</name>
    <dbReference type="NCBI Taxonomy" id="490629"/>
    <lineage>
        <taxon>Bacteria</taxon>
        <taxon>Bacillati</taxon>
        <taxon>Actinomycetota</taxon>
        <taxon>Actinomycetes</taxon>
        <taxon>Pseudonocardiales</taxon>
        <taxon>Pseudonocardiaceae</taxon>
        <taxon>Amycolatopsis</taxon>
    </lineage>
</organism>
<dbReference type="Pfam" id="PF00472">
    <property type="entry name" value="RF-1"/>
    <property type="match status" value="1"/>
</dbReference>
<sequence>MPKAAGGFAVTLSGVSADFETGLKDVTGKLTQVESVMDLETLRAQVADLEQQASDPSLWDDPESGQKVTSQLSYRQAELRKVTELRQRLDDLAVLHELAKDEGDAASVTEAEQDLAQLAKEVDLLEVRTLLSGEYDDRNAVVTIRSEAGGVDAADWAEMLLRMYLRWAERHDYPTDVYDISYAEEAGIKSATFKVTAPYVYGTLSVEQGTHRLVRISPFDNQSRRQTSFAHVEVMPEVEEVDHIDIPEKDIRVDVYRSSGPGGQSVNTTDSAVRLTHIPTGVVVSCQNEKSQLQNKVAAMKVLQAKLLQRQKEQDRAELDALKDGGSSWGNQMRSYVLHPYQMVKDLRTEFEVGNPSAVLDGDIDGFLESGIRWRKQSMDANS</sequence>
<dbReference type="SMART" id="SM00937">
    <property type="entry name" value="PCRF"/>
    <property type="match status" value="1"/>
</dbReference>
<evidence type="ECO:0000313" key="10">
    <source>
        <dbReference type="EMBL" id="SFB61538.1"/>
    </source>
</evidence>
<name>A0A1I1CKV0_9PSEU</name>
<accession>A0A1I1CKV0</accession>
<dbReference type="PANTHER" id="PTHR43116">
    <property type="entry name" value="PEPTIDE CHAIN RELEASE FACTOR 2"/>
    <property type="match status" value="1"/>
</dbReference>
<dbReference type="GO" id="GO:0005737">
    <property type="term" value="C:cytoplasm"/>
    <property type="evidence" value="ECO:0007669"/>
    <property type="project" value="UniProtKB-SubCell"/>
</dbReference>
<dbReference type="GO" id="GO:0016149">
    <property type="term" value="F:translation release factor activity, codon specific"/>
    <property type="evidence" value="ECO:0007669"/>
    <property type="project" value="UniProtKB-UniRule"/>
</dbReference>
<dbReference type="Gene3D" id="1.20.58.410">
    <property type="entry name" value="Release factor"/>
    <property type="match status" value="1"/>
</dbReference>
<keyword evidence="5 7" id="KW-0963">Cytoplasm</keyword>
<keyword evidence="6 7" id="KW-0648">Protein biosynthesis</keyword>
<feature type="domain" description="Prokaryotic-type class I peptide chain release factors" evidence="9">
    <location>
        <begin position="257"/>
        <end position="273"/>
    </location>
</feature>
<evidence type="ECO:0000256" key="7">
    <source>
        <dbReference type="HAMAP-Rule" id="MF_00094"/>
    </source>
</evidence>
<feature type="coiled-coil region" evidence="8">
    <location>
        <begin position="82"/>
        <end position="128"/>
    </location>
</feature>
<reference evidence="11" key="1">
    <citation type="submission" date="2016-10" db="EMBL/GenBank/DDBJ databases">
        <authorList>
            <person name="Varghese N."/>
            <person name="Submissions S."/>
        </authorList>
    </citation>
    <scope>NUCLEOTIDE SEQUENCE [LARGE SCALE GENOMIC DNA]</scope>
    <source>
        <strain evidence="11">CGMCC 4.3568</strain>
    </source>
</reference>
<dbReference type="InterPro" id="IPR005139">
    <property type="entry name" value="PCRF"/>
</dbReference>
<evidence type="ECO:0000256" key="8">
    <source>
        <dbReference type="SAM" id="Coils"/>
    </source>
</evidence>
<comment type="PTM">
    <text evidence="7">Methylated by PrmC. Methylation increases the termination efficiency of RF2.</text>
</comment>
<protein>
    <recommendedName>
        <fullName evidence="3 7">Peptide chain release factor 2</fullName>
        <shortName evidence="7">RF-2</shortName>
    </recommendedName>
</protein>
<keyword evidence="11" id="KW-1185">Reference proteome</keyword>
<dbReference type="AlphaFoldDB" id="A0A1I1CKV0"/>
<dbReference type="Gene3D" id="3.30.70.1660">
    <property type="match status" value="1"/>
</dbReference>
<dbReference type="InterPro" id="IPR045853">
    <property type="entry name" value="Pep_chain_release_fac_I_sf"/>
</dbReference>
<gene>
    <name evidence="7" type="primary">prfB</name>
    <name evidence="10" type="ORF">SAMN05216266_12829</name>
</gene>
<dbReference type="PROSITE" id="PS00745">
    <property type="entry name" value="RF_PROK_I"/>
    <property type="match status" value="1"/>
</dbReference>
<dbReference type="InterPro" id="IPR004374">
    <property type="entry name" value="PrfB"/>
</dbReference>
<evidence type="ECO:0000259" key="9">
    <source>
        <dbReference type="PROSITE" id="PS00745"/>
    </source>
</evidence>
<evidence type="ECO:0000256" key="6">
    <source>
        <dbReference type="ARBA" id="ARBA00022917"/>
    </source>
</evidence>
<dbReference type="PANTHER" id="PTHR43116:SF3">
    <property type="entry name" value="CLASS I PEPTIDE CHAIN RELEASE FACTOR"/>
    <property type="match status" value="1"/>
</dbReference>
<dbReference type="Proteomes" id="UP000243799">
    <property type="component" value="Unassembled WGS sequence"/>
</dbReference>
<dbReference type="HAMAP" id="MF_00094">
    <property type="entry name" value="Rel_fac_2"/>
    <property type="match status" value="1"/>
</dbReference>
<dbReference type="FunFam" id="3.30.160.20:FF:000010">
    <property type="entry name" value="Peptide chain release factor 2"/>
    <property type="match status" value="1"/>
</dbReference>
<evidence type="ECO:0000313" key="11">
    <source>
        <dbReference type="Proteomes" id="UP000243799"/>
    </source>
</evidence>
<keyword evidence="4 7" id="KW-0488">Methylation</keyword>
<keyword evidence="8" id="KW-0175">Coiled coil</keyword>
<dbReference type="EMBL" id="FOKG01000028">
    <property type="protein sequence ID" value="SFB61538.1"/>
    <property type="molecule type" value="Genomic_DNA"/>
</dbReference>
<evidence type="ECO:0000256" key="4">
    <source>
        <dbReference type="ARBA" id="ARBA00022481"/>
    </source>
</evidence>
<evidence type="ECO:0000256" key="5">
    <source>
        <dbReference type="ARBA" id="ARBA00022490"/>
    </source>
</evidence>
<comment type="function">
    <text evidence="1 7">Peptide chain release factor 2 directs the termination of translation in response to the peptide chain termination codons UGA and UAA.</text>
</comment>
<dbReference type="InterPro" id="IPR000352">
    <property type="entry name" value="Pep_chain_release_fac_I"/>
</dbReference>
<evidence type="ECO:0000256" key="3">
    <source>
        <dbReference type="ARBA" id="ARBA00019192"/>
    </source>
</evidence>
<feature type="modified residue" description="N5-methylglutamine" evidence="7">
    <location>
        <position position="264"/>
    </location>
</feature>